<protein>
    <submittedName>
        <fullName evidence="2">Uncharacterized protein</fullName>
    </submittedName>
</protein>
<comment type="caution">
    <text evidence="2">The sequence shown here is derived from an EMBL/GenBank/DDBJ whole genome shotgun (WGS) entry which is preliminary data.</text>
</comment>
<dbReference type="Proteomes" id="UP001607303">
    <property type="component" value="Unassembled WGS sequence"/>
</dbReference>
<sequence length="117" mass="14079">MITLTLKKKLYHSNSFKYRTYIYYYLNFTKCIGIIRISTDFISNVYYILHQNLICTHLDYNLIISIAFISKLSNMKIKKLQFYDFHRMKCTIVKTNSLLCSYYFSFNISRDNSKSDI</sequence>
<dbReference type="EMBL" id="JAYRBN010000075">
    <property type="protein sequence ID" value="KAL2732281.1"/>
    <property type="molecule type" value="Genomic_DNA"/>
</dbReference>
<organism evidence="2 3">
    <name type="scientific">Vespula maculifrons</name>
    <name type="common">Eastern yellow jacket</name>
    <name type="synonym">Wasp</name>
    <dbReference type="NCBI Taxonomy" id="7453"/>
    <lineage>
        <taxon>Eukaryota</taxon>
        <taxon>Metazoa</taxon>
        <taxon>Ecdysozoa</taxon>
        <taxon>Arthropoda</taxon>
        <taxon>Hexapoda</taxon>
        <taxon>Insecta</taxon>
        <taxon>Pterygota</taxon>
        <taxon>Neoptera</taxon>
        <taxon>Endopterygota</taxon>
        <taxon>Hymenoptera</taxon>
        <taxon>Apocrita</taxon>
        <taxon>Aculeata</taxon>
        <taxon>Vespoidea</taxon>
        <taxon>Vespidae</taxon>
        <taxon>Vespinae</taxon>
        <taxon>Vespula</taxon>
    </lineage>
</organism>
<name>A0ABD2BHN8_VESMC</name>
<proteinExistence type="predicted"/>
<dbReference type="AlphaFoldDB" id="A0ABD2BHN8"/>
<evidence type="ECO:0000313" key="2">
    <source>
        <dbReference type="EMBL" id="KAL2732281.1"/>
    </source>
</evidence>
<gene>
    <name evidence="2" type="ORF">V1477_014522</name>
</gene>
<feature type="transmembrane region" description="Helical" evidence="1">
    <location>
        <begin position="21"/>
        <end position="39"/>
    </location>
</feature>
<keyword evidence="3" id="KW-1185">Reference proteome</keyword>
<evidence type="ECO:0000256" key="1">
    <source>
        <dbReference type="SAM" id="Phobius"/>
    </source>
</evidence>
<accession>A0ABD2BHN8</accession>
<evidence type="ECO:0000313" key="3">
    <source>
        <dbReference type="Proteomes" id="UP001607303"/>
    </source>
</evidence>
<keyword evidence="1" id="KW-1133">Transmembrane helix</keyword>
<reference evidence="2 3" key="1">
    <citation type="journal article" date="2024" name="Ann. Entomol. Soc. Am.">
        <title>Genomic analyses of the southern and eastern yellowjacket wasps (Hymenoptera: Vespidae) reveal evolutionary signatures of social life.</title>
        <authorList>
            <person name="Catto M.A."/>
            <person name="Caine P.B."/>
            <person name="Orr S.E."/>
            <person name="Hunt B.G."/>
            <person name="Goodisman M.A.D."/>
        </authorList>
    </citation>
    <scope>NUCLEOTIDE SEQUENCE [LARGE SCALE GENOMIC DNA]</scope>
    <source>
        <strain evidence="2">232</strain>
        <tissue evidence="2">Head and thorax</tissue>
    </source>
</reference>
<keyword evidence="1" id="KW-0812">Transmembrane</keyword>
<feature type="transmembrane region" description="Helical" evidence="1">
    <location>
        <begin position="45"/>
        <end position="69"/>
    </location>
</feature>
<keyword evidence="1" id="KW-0472">Membrane</keyword>